<keyword evidence="2" id="KW-0479">Metal-binding</keyword>
<dbReference type="PANTHER" id="PTHR30468">
    <property type="entry name" value="ALPHA-KETOGLUTARATE-DEPENDENT SULFONATE DIOXYGENASE"/>
    <property type="match status" value="1"/>
</dbReference>
<evidence type="ECO:0000256" key="1">
    <source>
        <dbReference type="ARBA" id="ARBA00005896"/>
    </source>
</evidence>
<dbReference type="Proteomes" id="UP000433577">
    <property type="component" value="Chromosome 2"/>
</dbReference>
<evidence type="ECO:0000313" key="7">
    <source>
        <dbReference type="EMBL" id="QGZ64263.1"/>
    </source>
</evidence>
<dbReference type="GO" id="GO:0006790">
    <property type="term" value="P:sulfur compound metabolic process"/>
    <property type="evidence" value="ECO:0007669"/>
    <property type="project" value="TreeGrafter"/>
</dbReference>
<keyword evidence="8" id="KW-1185">Reference proteome</keyword>
<dbReference type="KEGG" id="pacs:FAZ98_21300"/>
<comment type="similarity">
    <text evidence="1">Belongs to the TfdA dioxygenase family.</text>
</comment>
<proteinExistence type="inferred from homology"/>
<gene>
    <name evidence="7" type="ORF">FAZ98_21300</name>
</gene>
<evidence type="ECO:0000256" key="5">
    <source>
        <dbReference type="ARBA" id="ARBA00023004"/>
    </source>
</evidence>
<keyword evidence="4" id="KW-0560">Oxidoreductase</keyword>
<evidence type="ECO:0000256" key="3">
    <source>
        <dbReference type="ARBA" id="ARBA00022964"/>
    </source>
</evidence>
<name>A0A7Z2GLZ5_9BURK</name>
<evidence type="ECO:0000256" key="4">
    <source>
        <dbReference type="ARBA" id="ARBA00023002"/>
    </source>
</evidence>
<dbReference type="GO" id="GO:0005737">
    <property type="term" value="C:cytoplasm"/>
    <property type="evidence" value="ECO:0007669"/>
    <property type="project" value="TreeGrafter"/>
</dbReference>
<dbReference type="GO" id="GO:0046872">
    <property type="term" value="F:metal ion binding"/>
    <property type="evidence" value="ECO:0007669"/>
    <property type="project" value="UniProtKB-KW"/>
</dbReference>
<dbReference type="EMBL" id="CP046914">
    <property type="protein sequence ID" value="QGZ64263.1"/>
    <property type="molecule type" value="Genomic_DNA"/>
</dbReference>
<evidence type="ECO:0000256" key="2">
    <source>
        <dbReference type="ARBA" id="ARBA00022723"/>
    </source>
</evidence>
<reference evidence="7 8" key="1">
    <citation type="submission" date="2019-12" db="EMBL/GenBank/DDBJ databases">
        <title>Paraburkholderia acidiphila 7Q-K02 sp. nov and Paraburkholderia acidisoli DHF22 sp. nov., two strains isolated from forest soil.</title>
        <authorList>
            <person name="Gao Z."/>
            <person name="Qiu L."/>
        </authorList>
    </citation>
    <scope>NUCLEOTIDE SEQUENCE [LARGE SCALE GENOMIC DNA]</scope>
    <source>
        <strain evidence="7 8">DHF22</strain>
    </source>
</reference>
<evidence type="ECO:0000313" key="8">
    <source>
        <dbReference type="Proteomes" id="UP000433577"/>
    </source>
</evidence>
<dbReference type="InterPro" id="IPR051323">
    <property type="entry name" value="AtsK-like"/>
</dbReference>
<dbReference type="PANTHER" id="PTHR30468:SF1">
    <property type="entry name" value="ALPHA-KETOGLUTARATE-DEPENDENT SULFONATE DIOXYGENASE"/>
    <property type="match status" value="1"/>
</dbReference>
<organism evidence="7 8">
    <name type="scientific">Paraburkholderia acidisoli</name>
    <dbReference type="NCBI Taxonomy" id="2571748"/>
    <lineage>
        <taxon>Bacteria</taxon>
        <taxon>Pseudomonadati</taxon>
        <taxon>Pseudomonadota</taxon>
        <taxon>Betaproteobacteria</taxon>
        <taxon>Burkholderiales</taxon>
        <taxon>Burkholderiaceae</taxon>
        <taxon>Paraburkholderia</taxon>
    </lineage>
</organism>
<protein>
    <submittedName>
        <fullName evidence="7">Taurine dioxygenase</fullName>
    </submittedName>
</protein>
<evidence type="ECO:0000259" key="6">
    <source>
        <dbReference type="Pfam" id="PF02668"/>
    </source>
</evidence>
<accession>A0A7Z2GLZ5</accession>
<sequence>MSTLASPIYDASPDIRQAAQRMSAQPITPSIGAEVSGVRLGAGLDDHDIAALRALLVRHKVLVFRDQDIAPADHVAFARRFGPLEIHPVFPHHADHPELVLLGGDGSHPARENIYHSDVSWREIPSLGSILRCVECPPSGGDTLWVNMALAYEGLPAAIREAIDNLHAVHDMLPGFIDRIAVEKRCAIRAEFPPVVHPVVRVHPESGEKILYVNEGFTTHLLNFTESVAFRGMPEFATGARALLDYLFDQARRPEYQMRLRWQKNTVVFWDNRATQHYAIQDYFPAVRRMMRATITGERP</sequence>
<dbReference type="AlphaFoldDB" id="A0A7Z2GLZ5"/>
<dbReference type="Pfam" id="PF02668">
    <property type="entry name" value="TauD"/>
    <property type="match status" value="1"/>
</dbReference>
<dbReference type="InterPro" id="IPR042098">
    <property type="entry name" value="TauD-like_sf"/>
</dbReference>
<dbReference type="InterPro" id="IPR003819">
    <property type="entry name" value="TauD/TfdA-like"/>
</dbReference>
<dbReference type="RefSeq" id="WP_158953516.1">
    <property type="nucleotide sequence ID" value="NZ_CP046914.1"/>
</dbReference>
<dbReference type="SUPFAM" id="SSF51197">
    <property type="entry name" value="Clavaminate synthase-like"/>
    <property type="match status" value="1"/>
</dbReference>
<dbReference type="Gene3D" id="3.60.130.10">
    <property type="entry name" value="Clavaminate synthase-like"/>
    <property type="match status" value="1"/>
</dbReference>
<dbReference type="OrthoDB" id="581608at2"/>
<keyword evidence="5" id="KW-0408">Iron</keyword>
<feature type="domain" description="TauD/TfdA-like" evidence="6">
    <location>
        <begin position="25"/>
        <end position="294"/>
    </location>
</feature>
<keyword evidence="3 7" id="KW-0223">Dioxygenase</keyword>
<dbReference type="GO" id="GO:0000908">
    <property type="term" value="F:taurine dioxygenase activity"/>
    <property type="evidence" value="ECO:0007669"/>
    <property type="project" value="TreeGrafter"/>
</dbReference>